<dbReference type="Proteomes" id="UP000464577">
    <property type="component" value="Chromosome"/>
</dbReference>
<dbReference type="GO" id="GO:0016020">
    <property type="term" value="C:membrane"/>
    <property type="evidence" value="ECO:0007669"/>
    <property type="project" value="InterPro"/>
</dbReference>
<dbReference type="Gene3D" id="2.60.40.10">
    <property type="entry name" value="Immunoglobulins"/>
    <property type="match status" value="1"/>
</dbReference>
<dbReference type="InterPro" id="IPR013783">
    <property type="entry name" value="Ig-like_fold"/>
</dbReference>
<protein>
    <recommendedName>
        <fullName evidence="1">Dystroglycan-type cadherin-like domain-containing protein</fullName>
    </recommendedName>
</protein>
<dbReference type="KEGG" id="senf:GJR95_20890"/>
<proteinExistence type="predicted"/>
<dbReference type="SMART" id="SM00736">
    <property type="entry name" value="CADG"/>
    <property type="match status" value="1"/>
</dbReference>
<evidence type="ECO:0000313" key="3">
    <source>
        <dbReference type="Proteomes" id="UP000464577"/>
    </source>
</evidence>
<dbReference type="InterPro" id="IPR006644">
    <property type="entry name" value="Cadg"/>
</dbReference>
<organism evidence="2 3">
    <name type="scientific">Spirosoma endbachense</name>
    <dbReference type="NCBI Taxonomy" id="2666025"/>
    <lineage>
        <taxon>Bacteria</taxon>
        <taxon>Pseudomonadati</taxon>
        <taxon>Bacteroidota</taxon>
        <taxon>Cytophagia</taxon>
        <taxon>Cytophagales</taxon>
        <taxon>Cytophagaceae</taxon>
        <taxon>Spirosoma</taxon>
    </lineage>
</organism>
<dbReference type="GO" id="GO:0005509">
    <property type="term" value="F:calcium ion binding"/>
    <property type="evidence" value="ECO:0007669"/>
    <property type="project" value="InterPro"/>
</dbReference>
<keyword evidence="3" id="KW-1185">Reference proteome</keyword>
<evidence type="ECO:0000259" key="1">
    <source>
        <dbReference type="SMART" id="SM00736"/>
    </source>
</evidence>
<accession>A0A6P1VVS0</accession>
<dbReference type="EMBL" id="CP045997">
    <property type="protein sequence ID" value="QHV97311.1"/>
    <property type="molecule type" value="Genomic_DNA"/>
</dbReference>
<gene>
    <name evidence="2" type="ORF">GJR95_20890</name>
</gene>
<dbReference type="SUPFAM" id="SSF49313">
    <property type="entry name" value="Cadherin-like"/>
    <property type="match status" value="1"/>
</dbReference>
<feature type="domain" description="Dystroglycan-type cadherin-like" evidence="1">
    <location>
        <begin position="622"/>
        <end position="711"/>
    </location>
</feature>
<name>A0A6P1VVS0_9BACT</name>
<reference evidence="2 3" key="1">
    <citation type="submission" date="2019-11" db="EMBL/GenBank/DDBJ databases">
        <title>Spirosoma endbachense sp. nov., isolated from a natural salt meadow.</title>
        <authorList>
            <person name="Rojas J."/>
            <person name="Ambika Manirajan B."/>
            <person name="Ratering S."/>
            <person name="Suarez C."/>
            <person name="Geissler-Plaum R."/>
            <person name="Schnell S."/>
        </authorList>
    </citation>
    <scope>NUCLEOTIDE SEQUENCE [LARGE SCALE GENOMIC DNA]</scope>
    <source>
        <strain evidence="2 3">I-24</strain>
    </source>
</reference>
<evidence type="ECO:0000313" key="2">
    <source>
        <dbReference type="EMBL" id="QHV97311.1"/>
    </source>
</evidence>
<dbReference type="InterPro" id="IPR015919">
    <property type="entry name" value="Cadherin-like_sf"/>
</dbReference>
<dbReference type="AlphaFoldDB" id="A0A6P1VVS0"/>
<sequence length="893" mass="90885">MLSLRGMAQFVNQGTLFVTTGTSLVTSEAFTNTGSVTNNGRMSFRANVTNNGSFNAAQGEGLLAGTASQTIAGSTSLTFGKLTLQNTAAGQSMVLAVPVTASQSLSLVDGILKTDATNLLTLNDNAQAVGASNASHVVGPIAKIGDEAFTFPLGNGTTYRPASISPQGTPTDAFTAQYVETSPSQSTSLAACLAVISDKEYWQIDHTSGSGSAQVGLAYQNVATSPSITSSPNLRVVRFNGSVWDPISCSANGGLAAGLVSTDGATAMFGQFTLGTQTPVPTISGLTANPITVCTGSPLTFTATLGNVTGTYTFTLTNGSSTTMGNASGTAFSQTVTATESSSQSFTLTVSVAGQSANSTASVTINALPIASLANNGPLTCALTSVTLTAGSGGSTYLFSAGVSQPNGPSSSTASVSQSGVYSVTVLSGSGCSSVASTTVTSNTALSAPTLQASASSTSNQPISVTATGCAGTVNWLPQGGTGQANGNIYTFTQPGNYTLTATCSVGNCTSPQAAPVSLQILPGGFAIQAVKMVNCTLIDEAKGGYQVQFTPQYSGSNGNQITFAVVNEKAATTEAPPYSLKLYTDNPVITLVANQAGSTEARYAYNWFASCQSGTDPNQQPTTSGIPNQTILVNQAYQLNLNNYFSDPDGQALTYSATGLPGGLSVSGSLISGTPSTTGVSSVQVTALDPGGLQVSSSFQLTVNPMPSTPAGFTIVGVSTVSCEVLSTGLRRVTFTPQYGGVDSSPISFSVVNEMPATTNPGPYSLNLYTDNPSITLSAKQGATTATFLYNWLSICTAPTRVGVAETGPGLQVNVLGNPVEGRTVDVEIRGVAGQAVQLNLVDMQGKLLHQQRLDEAGSVERVSVPIGTGKGLLLLQVNTTQEHRQVKLLKP</sequence>